<reference evidence="1 2" key="1">
    <citation type="submission" date="2020-02" db="EMBL/GenBank/DDBJ databases">
        <title>Draft genome sequence of Haematococcus lacustris strain NIES-144.</title>
        <authorList>
            <person name="Morimoto D."/>
            <person name="Nakagawa S."/>
            <person name="Yoshida T."/>
            <person name="Sawayama S."/>
        </authorList>
    </citation>
    <scope>NUCLEOTIDE SEQUENCE [LARGE SCALE GENOMIC DNA]</scope>
    <source>
        <strain evidence="1 2">NIES-144</strain>
    </source>
</reference>
<dbReference type="Proteomes" id="UP000485058">
    <property type="component" value="Unassembled WGS sequence"/>
</dbReference>
<keyword evidence="2" id="KW-1185">Reference proteome</keyword>
<proteinExistence type="predicted"/>
<organism evidence="1 2">
    <name type="scientific">Haematococcus lacustris</name>
    <name type="common">Green alga</name>
    <name type="synonym">Haematococcus pluvialis</name>
    <dbReference type="NCBI Taxonomy" id="44745"/>
    <lineage>
        <taxon>Eukaryota</taxon>
        <taxon>Viridiplantae</taxon>
        <taxon>Chlorophyta</taxon>
        <taxon>core chlorophytes</taxon>
        <taxon>Chlorophyceae</taxon>
        <taxon>CS clade</taxon>
        <taxon>Chlamydomonadales</taxon>
        <taxon>Haematococcaceae</taxon>
        <taxon>Haematococcus</taxon>
    </lineage>
</organism>
<accession>A0A699YMQ8</accession>
<evidence type="ECO:0000313" key="1">
    <source>
        <dbReference type="EMBL" id="GFH08124.1"/>
    </source>
</evidence>
<protein>
    <submittedName>
        <fullName evidence="1">Uncharacterized protein</fullName>
    </submittedName>
</protein>
<dbReference type="AlphaFoldDB" id="A0A699YMQ8"/>
<evidence type="ECO:0000313" key="2">
    <source>
        <dbReference type="Proteomes" id="UP000485058"/>
    </source>
</evidence>
<sequence length="359" mass="38970">MHTVMSGVSAAGLEEGAVVPSEMVEARLYGHLVLWVEACSKRALLASLLLGLMVRGWFTRVTVLADGQELLEEIPAEDAFIPNLAERNLYLQLGRGTPPPKMKSRPSLAVVAVLAAHPGLRDELTAVPRYPHDSNTVDDVGQKLETSSANSLTELFKRMVGQAVALAGARVIAGSHEHQRRLSCKAHHLKLDTKAIYGLMRPAGMLPADITSLPRFRYGVAGPRDSEVVHTDGVTVSVLFTRPKPAGPPDELPRMGKQEGAVNPLAHLDADWLGCDPGKTNMATMAHEERYPSGAVESVWQRSLTAGQYYRQSGITQHAKTSKAWMAGIQPGHDVLSQVTNYTVSLQRYQEYAAITLAT</sequence>
<name>A0A699YMQ8_HAELA</name>
<dbReference type="EMBL" id="BLLF01000139">
    <property type="protein sequence ID" value="GFH08124.1"/>
    <property type="molecule type" value="Genomic_DNA"/>
</dbReference>
<gene>
    <name evidence="1" type="ORF">HaLaN_03039</name>
</gene>
<comment type="caution">
    <text evidence="1">The sequence shown here is derived from an EMBL/GenBank/DDBJ whole genome shotgun (WGS) entry which is preliminary data.</text>
</comment>